<dbReference type="InterPro" id="IPR002828">
    <property type="entry name" value="SurE-like_Pase/nucleotidase"/>
</dbReference>
<comment type="similarity">
    <text evidence="1">Belongs to the SurE nucleotidase family.</text>
</comment>
<dbReference type="PANTHER" id="PTHR30457:SF12">
    <property type="entry name" value="5'_3'-NUCLEOTIDASE SURE"/>
    <property type="match status" value="1"/>
</dbReference>
<evidence type="ECO:0000256" key="1">
    <source>
        <dbReference type="ARBA" id="ARBA00011062"/>
    </source>
</evidence>
<dbReference type="AlphaFoldDB" id="A0A382GSY5"/>
<dbReference type="SUPFAM" id="SSF64167">
    <property type="entry name" value="SurE-like"/>
    <property type="match status" value="1"/>
</dbReference>
<dbReference type="HAMAP" id="MF_00060">
    <property type="entry name" value="SurE"/>
    <property type="match status" value="1"/>
</dbReference>
<feature type="domain" description="Survival protein SurE-like phosphatase/nucleotidase" evidence="6">
    <location>
        <begin position="3"/>
        <end position="196"/>
    </location>
</feature>
<dbReference type="EMBL" id="UINC01057256">
    <property type="protein sequence ID" value="SVB78208.1"/>
    <property type="molecule type" value="Genomic_DNA"/>
</dbReference>
<proteinExistence type="inferred from homology"/>
<protein>
    <recommendedName>
        <fullName evidence="6">Survival protein SurE-like phosphatase/nucleotidase domain-containing protein</fullName>
    </recommendedName>
</protein>
<evidence type="ECO:0000256" key="5">
    <source>
        <dbReference type="ARBA" id="ARBA00022801"/>
    </source>
</evidence>
<gene>
    <name evidence="7" type="ORF">METZ01_LOCUS231062</name>
</gene>
<dbReference type="GO" id="GO:0046872">
    <property type="term" value="F:metal ion binding"/>
    <property type="evidence" value="ECO:0007669"/>
    <property type="project" value="UniProtKB-KW"/>
</dbReference>
<dbReference type="NCBIfam" id="TIGR00087">
    <property type="entry name" value="surE"/>
    <property type="match status" value="1"/>
</dbReference>
<name>A0A382GSY5_9ZZZZ</name>
<keyword evidence="2" id="KW-0963">Cytoplasm</keyword>
<dbReference type="InterPro" id="IPR030048">
    <property type="entry name" value="SurE"/>
</dbReference>
<evidence type="ECO:0000259" key="6">
    <source>
        <dbReference type="Pfam" id="PF01975"/>
    </source>
</evidence>
<sequence>MKILLINDDGIEAPGLWAAAEALRKVGELFVVAPEQEQSGVGASLTLHRSVAVRSVPVDQFLKEDVPGVFDVTAYAAEGTPGDCAILALEKLTGPVDLVISGINRGSNLGWDVMVSGTIGGAVQGFVRGRPTIAISVTAVRAPKFESPAIMLEMVAQRLCEQPPDFNLFLNINVPSLPVDQLAGVQVTRLGNRSYGESVREEGIGDQKKYKIARDRPISGEAQPGTDMWAVKNNHVSITPLHIGLGNSDQIPDVESLLDGIPGQLLSHKD</sequence>
<dbReference type="GO" id="GO:0000166">
    <property type="term" value="F:nucleotide binding"/>
    <property type="evidence" value="ECO:0007669"/>
    <property type="project" value="UniProtKB-KW"/>
</dbReference>
<keyword evidence="3" id="KW-0479">Metal-binding</keyword>
<dbReference type="Pfam" id="PF01975">
    <property type="entry name" value="SurE"/>
    <property type="match status" value="1"/>
</dbReference>
<dbReference type="GO" id="GO:0008253">
    <property type="term" value="F:5'-nucleotidase activity"/>
    <property type="evidence" value="ECO:0007669"/>
    <property type="project" value="TreeGrafter"/>
</dbReference>
<dbReference type="PANTHER" id="PTHR30457">
    <property type="entry name" value="5'-NUCLEOTIDASE SURE"/>
    <property type="match status" value="1"/>
</dbReference>
<evidence type="ECO:0000313" key="7">
    <source>
        <dbReference type="EMBL" id="SVB78208.1"/>
    </source>
</evidence>
<accession>A0A382GSY5</accession>
<organism evidence="7">
    <name type="scientific">marine metagenome</name>
    <dbReference type="NCBI Taxonomy" id="408172"/>
    <lineage>
        <taxon>unclassified sequences</taxon>
        <taxon>metagenomes</taxon>
        <taxon>ecological metagenomes</taxon>
    </lineage>
</organism>
<dbReference type="Gene3D" id="3.40.1210.10">
    <property type="entry name" value="Survival protein SurE-like phosphatase/nucleotidase"/>
    <property type="match status" value="1"/>
</dbReference>
<evidence type="ECO:0000256" key="4">
    <source>
        <dbReference type="ARBA" id="ARBA00022741"/>
    </source>
</evidence>
<dbReference type="GO" id="GO:0004309">
    <property type="term" value="F:exopolyphosphatase activity"/>
    <property type="evidence" value="ECO:0007669"/>
    <property type="project" value="TreeGrafter"/>
</dbReference>
<evidence type="ECO:0000256" key="2">
    <source>
        <dbReference type="ARBA" id="ARBA00022490"/>
    </source>
</evidence>
<reference evidence="7" key="1">
    <citation type="submission" date="2018-05" db="EMBL/GenBank/DDBJ databases">
        <authorList>
            <person name="Lanie J.A."/>
            <person name="Ng W.-L."/>
            <person name="Kazmierczak K.M."/>
            <person name="Andrzejewski T.M."/>
            <person name="Davidsen T.M."/>
            <person name="Wayne K.J."/>
            <person name="Tettelin H."/>
            <person name="Glass J.I."/>
            <person name="Rusch D."/>
            <person name="Podicherti R."/>
            <person name="Tsui H.-C.T."/>
            <person name="Winkler M.E."/>
        </authorList>
    </citation>
    <scope>NUCLEOTIDE SEQUENCE</scope>
</reference>
<evidence type="ECO:0000256" key="3">
    <source>
        <dbReference type="ARBA" id="ARBA00022723"/>
    </source>
</evidence>
<dbReference type="GO" id="GO:0008254">
    <property type="term" value="F:3'-nucleotidase activity"/>
    <property type="evidence" value="ECO:0007669"/>
    <property type="project" value="TreeGrafter"/>
</dbReference>
<dbReference type="InterPro" id="IPR036523">
    <property type="entry name" value="SurE-like_sf"/>
</dbReference>
<keyword evidence="4" id="KW-0547">Nucleotide-binding</keyword>
<keyword evidence="5" id="KW-0378">Hydrolase</keyword>